<keyword evidence="1" id="KW-1133">Transmembrane helix</keyword>
<dbReference type="AlphaFoldDB" id="A0A9P8Y0J6"/>
<organism evidence="2 3">
    <name type="scientific">Microdochium trichocladiopsis</name>
    <dbReference type="NCBI Taxonomy" id="1682393"/>
    <lineage>
        <taxon>Eukaryota</taxon>
        <taxon>Fungi</taxon>
        <taxon>Dikarya</taxon>
        <taxon>Ascomycota</taxon>
        <taxon>Pezizomycotina</taxon>
        <taxon>Sordariomycetes</taxon>
        <taxon>Xylariomycetidae</taxon>
        <taxon>Xylariales</taxon>
        <taxon>Microdochiaceae</taxon>
        <taxon>Microdochium</taxon>
    </lineage>
</organism>
<evidence type="ECO:0000313" key="3">
    <source>
        <dbReference type="Proteomes" id="UP000756346"/>
    </source>
</evidence>
<evidence type="ECO:0000256" key="1">
    <source>
        <dbReference type="SAM" id="Phobius"/>
    </source>
</evidence>
<keyword evidence="1" id="KW-0812">Transmembrane</keyword>
<gene>
    <name evidence="2" type="ORF">B0I36DRAFT_163123</name>
</gene>
<dbReference type="Proteomes" id="UP000756346">
    <property type="component" value="Unassembled WGS sequence"/>
</dbReference>
<keyword evidence="1" id="KW-0472">Membrane</keyword>
<feature type="transmembrane region" description="Helical" evidence="1">
    <location>
        <begin position="81"/>
        <end position="104"/>
    </location>
</feature>
<proteinExistence type="predicted"/>
<dbReference type="RefSeq" id="XP_046008155.1">
    <property type="nucleotide sequence ID" value="XM_046148689.1"/>
</dbReference>
<dbReference type="GeneID" id="70178235"/>
<dbReference type="OrthoDB" id="10341381at2759"/>
<dbReference type="EMBL" id="JAGTJQ010000009">
    <property type="protein sequence ID" value="KAH7024607.1"/>
    <property type="molecule type" value="Genomic_DNA"/>
</dbReference>
<accession>A0A9P8Y0J6</accession>
<evidence type="ECO:0000313" key="2">
    <source>
        <dbReference type="EMBL" id="KAH7024607.1"/>
    </source>
</evidence>
<comment type="caution">
    <text evidence="2">The sequence shown here is derived from an EMBL/GenBank/DDBJ whole genome shotgun (WGS) entry which is preliminary data.</text>
</comment>
<keyword evidence="3" id="KW-1185">Reference proteome</keyword>
<name>A0A9P8Y0J6_9PEZI</name>
<feature type="transmembrane region" description="Helical" evidence="1">
    <location>
        <begin position="20"/>
        <end position="41"/>
    </location>
</feature>
<protein>
    <submittedName>
        <fullName evidence="2">Uncharacterized protein</fullName>
    </submittedName>
</protein>
<reference evidence="2" key="1">
    <citation type="journal article" date="2021" name="Nat. Commun.">
        <title>Genetic determinants of endophytism in the Arabidopsis root mycobiome.</title>
        <authorList>
            <person name="Mesny F."/>
            <person name="Miyauchi S."/>
            <person name="Thiergart T."/>
            <person name="Pickel B."/>
            <person name="Atanasova L."/>
            <person name="Karlsson M."/>
            <person name="Huettel B."/>
            <person name="Barry K.W."/>
            <person name="Haridas S."/>
            <person name="Chen C."/>
            <person name="Bauer D."/>
            <person name="Andreopoulos W."/>
            <person name="Pangilinan J."/>
            <person name="LaButti K."/>
            <person name="Riley R."/>
            <person name="Lipzen A."/>
            <person name="Clum A."/>
            <person name="Drula E."/>
            <person name="Henrissat B."/>
            <person name="Kohler A."/>
            <person name="Grigoriev I.V."/>
            <person name="Martin F.M."/>
            <person name="Hacquard S."/>
        </authorList>
    </citation>
    <scope>NUCLEOTIDE SEQUENCE</scope>
    <source>
        <strain evidence="2">MPI-CAGE-CH-0230</strain>
    </source>
</reference>
<sequence length="134" mass="15234">MILVCAAHHTLLTLFPLFRVALFFIYFIVGTPSFLIGNVAVPHLRRRAHLAGPSRHHLIRKTRYIFIRSLYTTSTMNRRQLSFAVASVLSFCFLLLSIHTWSALGGGFVDLRKNTPAQQLYPSQCALFLSLFPQ</sequence>